<dbReference type="AlphaFoldDB" id="A0A9N9WVX2"/>
<feature type="signal peptide" evidence="2">
    <location>
        <begin position="1"/>
        <end position="19"/>
    </location>
</feature>
<sequence length="131" mass="14046">MNLSIFITILCIFVSFATSEFFNNLNSDELFNLDADFPQMHSHSSFSSSSGSSYSSSSSSSSSFSSSSSDPDANFKSSSSSNSISVNAKCSGKNGNENCEGEKVTHINSMDCDSLSPKSCVTKNNRKIEKL</sequence>
<protein>
    <submittedName>
        <fullName evidence="3">Uncharacterized protein</fullName>
    </submittedName>
</protein>
<dbReference type="EMBL" id="OU895880">
    <property type="protein sequence ID" value="CAG9811294.1"/>
    <property type="molecule type" value="Genomic_DNA"/>
</dbReference>
<feature type="compositionally biased region" description="Low complexity" evidence="1">
    <location>
        <begin position="42"/>
        <end position="85"/>
    </location>
</feature>
<keyword evidence="4" id="KW-1185">Reference proteome</keyword>
<feature type="chain" id="PRO_5040353490" evidence="2">
    <location>
        <begin position="20"/>
        <end position="131"/>
    </location>
</feature>
<evidence type="ECO:0000256" key="1">
    <source>
        <dbReference type="SAM" id="MobiDB-lite"/>
    </source>
</evidence>
<dbReference type="Proteomes" id="UP001153620">
    <property type="component" value="Chromosome 4"/>
</dbReference>
<reference evidence="3" key="2">
    <citation type="submission" date="2022-10" db="EMBL/GenBank/DDBJ databases">
        <authorList>
            <consortium name="ENA_rothamsted_submissions"/>
            <consortium name="culmorum"/>
            <person name="King R."/>
        </authorList>
    </citation>
    <scope>NUCLEOTIDE SEQUENCE</scope>
</reference>
<name>A0A9N9WVX2_9DIPT</name>
<reference evidence="3" key="1">
    <citation type="submission" date="2022-01" db="EMBL/GenBank/DDBJ databases">
        <authorList>
            <person name="King R."/>
        </authorList>
    </citation>
    <scope>NUCLEOTIDE SEQUENCE</scope>
</reference>
<proteinExistence type="predicted"/>
<evidence type="ECO:0000256" key="2">
    <source>
        <dbReference type="SAM" id="SignalP"/>
    </source>
</evidence>
<accession>A0A9N9WVX2</accession>
<evidence type="ECO:0000313" key="3">
    <source>
        <dbReference type="EMBL" id="CAG9811294.1"/>
    </source>
</evidence>
<evidence type="ECO:0000313" key="4">
    <source>
        <dbReference type="Proteomes" id="UP001153620"/>
    </source>
</evidence>
<keyword evidence="2" id="KW-0732">Signal</keyword>
<feature type="region of interest" description="Disordered" evidence="1">
    <location>
        <begin position="41"/>
        <end position="96"/>
    </location>
</feature>
<gene>
    <name evidence="3" type="ORF">CHIRRI_LOCUS14103</name>
</gene>
<organism evidence="3 4">
    <name type="scientific">Chironomus riparius</name>
    <dbReference type="NCBI Taxonomy" id="315576"/>
    <lineage>
        <taxon>Eukaryota</taxon>
        <taxon>Metazoa</taxon>
        <taxon>Ecdysozoa</taxon>
        <taxon>Arthropoda</taxon>
        <taxon>Hexapoda</taxon>
        <taxon>Insecta</taxon>
        <taxon>Pterygota</taxon>
        <taxon>Neoptera</taxon>
        <taxon>Endopterygota</taxon>
        <taxon>Diptera</taxon>
        <taxon>Nematocera</taxon>
        <taxon>Chironomoidea</taxon>
        <taxon>Chironomidae</taxon>
        <taxon>Chironominae</taxon>
        <taxon>Chironomus</taxon>
    </lineage>
</organism>